<evidence type="ECO:0000313" key="2">
    <source>
        <dbReference type="EMBL" id="CAD8474895.1"/>
    </source>
</evidence>
<proteinExistence type="predicted"/>
<dbReference type="EMBL" id="HBEO01007840">
    <property type="protein sequence ID" value="CAD8474895.1"/>
    <property type="molecule type" value="Transcribed_RNA"/>
</dbReference>
<feature type="compositionally biased region" description="Polar residues" evidence="1">
    <location>
        <begin position="430"/>
        <end position="451"/>
    </location>
</feature>
<feature type="region of interest" description="Disordered" evidence="1">
    <location>
        <begin position="1"/>
        <end position="20"/>
    </location>
</feature>
<reference evidence="2" key="1">
    <citation type="submission" date="2021-01" db="EMBL/GenBank/DDBJ databases">
        <authorList>
            <person name="Corre E."/>
            <person name="Pelletier E."/>
            <person name="Niang G."/>
            <person name="Scheremetjew M."/>
            <person name="Finn R."/>
            <person name="Kale V."/>
            <person name="Holt S."/>
            <person name="Cochrane G."/>
            <person name="Meng A."/>
            <person name="Brown T."/>
            <person name="Cohen L."/>
        </authorList>
    </citation>
    <scope>NUCLEOTIDE SEQUENCE</scope>
    <source>
        <strain evidence="2">CCMP325</strain>
    </source>
</reference>
<protein>
    <submittedName>
        <fullName evidence="2">Uncharacterized protein</fullName>
    </submittedName>
</protein>
<accession>A0A7S0E583</accession>
<feature type="region of interest" description="Disordered" evidence="1">
    <location>
        <begin position="317"/>
        <end position="347"/>
    </location>
</feature>
<gene>
    <name evidence="2" type="ORF">HPHI1048_LOCUS5487</name>
</gene>
<name>A0A7S0E583_9CRYP</name>
<organism evidence="2">
    <name type="scientific">Hanusia phi</name>
    <dbReference type="NCBI Taxonomy" id="3032"/>
    <lineage>
        <taxon>Eukaryota</taxon>
        <taxon>Cryptophyceae</taxon>
        <taxon>Pyrenomonadales</taxon>
        <taxon>Geminigeraceae</taxon>
        <taxon>Hanusia</taxon>
    </lineage>
</organism>
<sequence length="488" mass="56115">MVAVHDEDSNASEHVSLPAAPGASPRFFAADFGGDPMNQNRTGKGRIEEELKMLNWYKLANEAAMKAALVKQKRFKEVPRYNPAAERVRQKSVWLKEISASVENSPLELPADKYRELLNKEAEERQKQQQKAAERHGKILKLKQDLEAKELRRVRYRRFLAEQEKQKKARLGQADGLQAIYRTDFHQDSEDIGMSPEAVNNIKQLEKLEERVAAIMKDEQTVKENAVTLGLNQAKDVGFINSTTSSDLDLNTGQFKFVKRRTEAKLNQPSQVFYTAKIIPPNDERREALTLRSEFSKQDSTSFQYLARNSSDAYRAVQSQRSRRKSPNLFTDQKHRALSAGDAREPSKDEIRAMLHAESAQKRQEREEQKQKDLMEAERVDEVIKEWLRGRNRRALKREKKVRDMMRNDRRFLSQLQVNKEARETAQPAAGSSSMLSVQASSEPSIPTSDFNTDDIDKRLEVLLEQQKEMEKWKPAVSRQTEMRQAGG</sequence>
<evidence type="ECO:0000256" key="1">
    <source>
        <dbReference type="SAM" id="MobiDB-lite"/>
    </source>
</evidence>
<feature type="region of interest" description="Disordered" evidence="1">
    <location>
        <begin position="415"/>
        <end position="454"/>
    </location>
</feature>
<dbReference type="AlphaFoldDB" id="A0A7S0E583"/>